<dbReference type="Gramene" id="KOM37553">
    <property type="protein sequence ID" value="KOM37553"/>
    <property type="gene ID" value="LR48_Vigan03g093500"/>
</dbReference>
<dbReference type="CDD" id="cd06530">
    <property type="entry name" value="S26_SPase_I"/>
    <property type="match status" value="1"/>
</dbReference>
<reference evidence="14" key="2">
    <citation type="submission" date="2015-02" db="EMBL/GenBank/DDBJ databases">
        <authorList>
            <person name="Chooi Y.-H."/>
        </authorList>
    </citation>
    <scope>NUCLEOTIDE SEQUENCE</scope>
    <source>
        <tissue evidence="14">Seedling</tissue>
    </source>
</reference>
<dbReference type="PANTHER" id="PTHR46041">
    <property type="entry name" value="MITOCHONDRIAL INNER MEMBRANE PROTEASE SUBUNIT 2"/>
    <property type="match status" value="1"/>
</dbReference>
<dbReference type="Proteomes" id="UP000743370">
    <property type="component" value="Unassembled WGS sequence"/>
</dbReference>
<comment type="subcellular location">
    <subcellularLocation>
        <location evidence="1">Mitochondrion inner membrane</location>
        <topology evidence="1">Single-pass membrane protein</topology>
    </subcellularLocation>
</comment>
<dbReference type="OMA" id="WIPVIAW"/>
<evidence type="ECO:0000256" key="3">
    <source>
        <dbReference type="ARBA" id="ARBA00013650"/>
    </source>
</evidence>
<dbReference type="GO" id="GO:0004252">
    <property type="term" value="F:serine-type endopeptidase activity"/>
    <property type="evidence" value="ECO:0007669"/>
    <property type="project" value="InterPro"/>
</dbReference>
<keyword evidence="8" id="KW-1133">Transmembrane helix</keyword>
<dbReference type="InterPro" id="IPR019533">
    <property type="entry name" value="Peptidase_S26"/>
</dbReference>
<evidence type="ECO:0000256" key="11">
    <source>
        <dbReference type="PIRSR" id="PIRSR600223-1"/>
    </source>
</evidence>
<evidence type="ECO:0000256" key="10">
    <source>
        <dbReference type="ARBA" id="ARBA00023136"/>
    </source>
</evidence>
<dbReference type="STRING" id="3914.A0A0L9U403"/>
<dbReference type="GO" id="GO:0042720">
    <property type="term" value="C:mitochondrial inner membrane peptidase complex"/>
    <property type="evidence" value="ECO:0007669"/>
    <property type="project" value="InterPro"/>
</dbReference>
<feature type="domain" description="Peptidase S26" evidence="12">
    <location>
        <begin position="9"/>
        <end position="99"/>
    </location>
</feature>
<reference evidence="15" key="1">
    <citation type="journal article" date="2015" name="Proc. Natl. Acad. Sci. U.S.A.">
        <title>Genome sequencing of adzuki bean (Vigna angularis) provides insight into high starch and low fat accumulation and domestication.</title>
        <authorList>
            <person name="Yang K."/>
            <person name="Tian Z."/>
            <person name="Chen C."/>
            <person name="Luo L."/>
            <person name="Zhao B."/>
            <person name="Wang Z."/>
            <person name="Yu L."/>
            <person name="Li Y."/>
            <person name="Sun Y."/>
            <person name="Li W."/>
            <person name="Chen Y."/>
            <person name="Li Y."/>
            <person name="Zhang Y."/>
            <person name="Ai D."/>
            <person name="Zhao J."/>
            <person name="Shang C."/>
            <person name="Ma Y."/>
            <person name="Wu B."/>
            <person name="Wang M."/>
            <person name="Gao L."/>
            <person name="Sun D."/>
            <person name="Zhang P."/>
            <person name="Guo F."/>
            <person name="Wang W."/>
            <person name="Li Y."/>
            <person name="Wang J."/>
            <person name="Varshney R.K."/>
            <person name="Wang J."/>
            <person name="Ling H.Q."/>
            <person name="Wan P."/>
        </authorList>
    </citation>
    <scope>NUCLEOTIDE SEQUENCE</scope>
    <source>
        <strain evidence="15">cv. Jingnong 6</strain>
    </source>
</reference>
<accession>A0A0L9U403</accession>
<dbReference type="EMBL" id="CM003373">
    <property type="protein sequence ID" value="KOM37553.1"/>
    <property type="molecule type" value="Genomic_DNA"/>
</dbReference>
<feature type="active site" evidence="11">
    <location>
        <position position="91"/>
    </location>
</feature>
<proteinExistence type="inferred from homology"/>
<dbReference type="OrthoDB" id="9996127at2759"/>
<name>A0A0L9U403_PHAAN</name>
<evidence type="ECO:0000256" key="7">
    <source>
        <dbReference type="ARBA" id="ARBA00022801"/>
    </source>
</evidence>
<keyword evidence="7" id="KW-0378">Hydrolase</keyword>
<evidence type="ECO:0000256" key="4">
    <source>
        <dbReference type="ARBA" id="ARBA00022670"/>
    </source>
</evidence>
<dbReference type="SUPFAM" id="SSF51306">
    <property type="entry name" value="LexA/Signal peptidase"/>
    <property type="match status" value="1"/>
</dbReference>
<reference evidence="13 16" key="3">
    <citation type="submission" date="2020-05" db="EMBL/GenBank/DDBJ databases">
        <title>Vigna angularis (adzuki bean) Var. LongXiaoDou No. 4 denovo assembly.</title>
        <authorList>
            <person name="Xiang H."/>
        </authorList>
    </citation>
    <scope>NUCLEOTIDE SEQUENCE [LARGE SCALE GENOMIC DNA]</scope>
    <source>
        <tissue evidence="13">Leaf</tissue>
    </source>
</reference>
<feature type="domain" description="Peptidase S26" evidence="12">
    <location>
        <begin position="108"/>
        <end position="150"/>
    </location>
</feature>
<dbReference type="GO" id="GO:0006627">
    <property type="term" value="P:protein processing involved in protein targeting to mitochondrion"/>
    <property type="evidence" value="ECO:0007669"/>
    <property type="project" value="InterPro"/>
</dbReference>
<evidence type="ECO:0000259" key="12">
    <source>
        <dbReference type="Pfam" id="PF10502"/>
    </source>
</evidence>
<dbReference type="PRINTS" id="PR00727">
    <property type="entry name" value="LEADERPTASE"/>
</dbReference>
<dbReference type="EMBL" id="JABFOF010000002">
    <property type="protein sequence ID" value="KAG2404675.1"/>
    <property type="molecule type" value="Genomic_DNA"/>
</dbReference>
<sequence>MGSSSFLWNCTKKFVTAAVITVTVSDRFATVVPVRGGSMSPTLNPKTGSLMEDVFDDYVFVEKFCLLGYEFSNGDVVVFRSPTNHKETHIKRIAALPGEWYGTHHNNDVIRIPLGHCWVEGDNSASSIDSKSFGPIPLALIRGRVTHIVWPPQRIGAVKSTPPQRLSSVSE</sequence>
<evidence type="ECO:0000256" key="9">
    <source>
        <dbReference type="ARBA" id="ARBA00023128"/>
    </source>
</evidence>
<gene>
    <name evidence="13" type="ORF">HKW66_Vig0115970</name>
    <name evidence="14" type="ORF">LR48_Vigan03g093500</name>
</gene>
<comment type="similarity">
    <text evidence="2">Belongs to the peptidase S26 family. IMP2 subfamily.</text>
</comment>
<dbReference type="GO" id="GO:0006465">
    <property type="term" value="P:signal peptide processing"/>
    <property type="evidence" value="ECO:0007669"/>
    <property type="project" value="InterPro"/>
</dbReference>
<evidence type="ECO:0000313" key="14">
    <source>
        <dbReference type="EMBL" id="KOM37553.1"/>
    </source>
</evidence>
<dbReference type="Gene3D" id="2.10.109.10">
    <property type="entry name" value="Umud Fragment, subunit A"/>
    <property type="match status" value="1"/>
</dbReference>
<evidence type="ECO:0000256" key="6">
    <source>
        <dbReference type="ARBA" id="ARBA00022792"/>
    </source>
</evidence>
<dbReference type="Pfam" id="PF10502">
    <property type="entry name" value="Peptidase_S26"/>
    <property type="match status" value="2"/>
</dbReference>
<dbReference type="Proteomes" id="UP000053144">
    <property type="component" value="Chromosome 3"/>
</dbReference>
<keyword evidence="4" id="KW-0645">Protease</keyword>
<evidence type="ECO:0000256" key="2">
    <source>
        <dbReference type="ARBA" id="ARBA00007066"/>
    </source>
</evidence>
<dbReference type="AlphaFoldDB" id="A0A0L9U403"/>
<feature type="active site" evidence="11">
    <location>
        <position position="38"/>
    </location>
</feature>
<dbReference type="PANTHER" id="PTHR46041:SF2">
    <property type="entry name" value="MITOCHONDRIAL INNER MEMBRANE PROTEASE SUBUNIT 2"/>
    <property type="match status" value="1"/>
</dbReference>
<keyword evidence="5" id="KW-0812">Transmembrane</keyword>
<evidence type="ECO:0000313" key="13">
    <source>
        <dbReference type="EMBL" id="KAG2404675.1"/>
    </source>
</evidence>
<evidence type="ECO:0000313" key="15">
    <source>
        <dbReference type="Proteomes" id="UP000053144"/>
    </source>
</evidence>
<evidence type="ECO:0000313" key="16">
    <source>
        <dbReference type="Proteomes" id="UP000743370"/>
    </source>
</evidence>
<organism evidence="14 15">
    <name type="scientific">Phaseolus angularis</name>
    <name type="common">Azuki bean</name>
    <name type="synonym">Vigna angularis</name>
    <dbReference type="NCBI Taxonomy" id="3914"/>
    <lineage>
        <taxon>Eukaryota</taxon>
        <taxon>Viridiplantae</taxon>
        <taxon>Streptophyta</taxon>
        <taxon>Embryophyta</taxon>
        <taxon>Tracheophyta</taxon>
        <taxon>Spermatophyta</taxon>
        <taxon>Magnoliopsida</taxon>
        <taxon>eudicotyledons</taxon>
        <taxon>Gunneridae</taxon>
        <taxon>Pentapetalae</taxon>
        <taxon>rosids</taxon>
        <taxon>fabids</taxon>
        <taxon>Fabales</taxon>
        <taxon>Fabaceae</taxon>
        <taxon>Papilionoideae</taxon>
        <taxon>50 kb inversion clade</taxon>
        <taxon>NPAAA clade</taxon>
        <taxon>indigoferoid/millettioid clade</taxon>
        <taxon>Phaseoleae</taxon>
        <taxon>Vigna</taxon>
    </lineage>
</organism>
<evidence type="ECO:0000256" key="5">
    <source>
        <dbReference type="ARBA" id="ARBA00022692"/>
    </source>
</evidence>
<dbReference type="FunFam" id="2.10.109.10:FF:000005">
    <property type="entry name" value="Mitochondrial inner membrane protease subunit"/>
    <property type="match status" value="1"/>
</dbReference>
<protein>
    <recommendedName>
        <fullName evidence="3">Mitochondrial inner membrane protease subunit 2</fullName>
    </recommendedName>
</protein>
<evidence type="ECO:0000256" key="1">
    <source>
        <dbReference type="ARBA" id="ARBA00004434"/>
    </source>
</evidence>
<dbReference type="InterPro" id="IPR000223">
    <property type="entry name" value="Pept_S26A_signal_pept_1"/>
</dbReference>
<evidence type="ECO:0000256" key="8">
    <source>
        <dbReference type="ARBA" id="ARBA00022989"/>
    </source>
</evidence>
<dbReference type="InterPro" id="IPR036286">
    <property type="entry name" value="LexA/Signal_pep-like_sf"/>
</dbReference>
<dbReference type="KEGG" id="var:108328289"/>
<keyword evidence="9" id="KW-0496">Mitochondrion</keyword>
<keyword evidence="10" id="KW-0472">Membrane</keyword>
<dbReference type="InterPro" id="IPR037730">
    <property type="entry name" value="IMP2"/>
</dbReference>
<keyword evidence="6" id="KW-0999">Mitochondrion inner membrane</keyword>